<evidence type="ECO:0000256" key="3">
    <source>
        <dbReference type="ARBA" id="ARBA00022679"/>
    </source>
</evidence>
<feature type="domain" description="Glycosyl transferase family 1" evidence="4">
    <location>
        <begin position="234"/>
        <end position="349"/>
    </location>
</feature>
<evidence type="ECO:0000256" key="1">
    <source>
        <dbReference type="ARBA" id="ARBA00006962"/>
    </source>
</evidence>
<feature type="domain" description="Diacylglycerol glucosyltransferase N-terminal" evidence="5">
    <location>
        <begin position="14"/>
        <end position="182"/>
    </location>
</feature>
<accession>A0A9D1EMR6</accession>
<dbReference type="Pfam" id="PF06925">
    <property type="entry name" value="MGDG_synth"/>
    <property type="match status" value="1"/>
</dbReference>
<dbReference type="PANTHER" id="PTHR43025:SF3">
    <property type="entry name" value="MONOGALACTOSYLDIACYLGLYCEROL SYNTHASE 1, CHLOROPLASTIC"/>
    <property type="match status" value="1"/>
</dbReference>
<keyword evidence="2" id="KW-0328">Glycosyltransferase</keyword>
<evidence type="ECO:0000259" key="4">
    <source>
        <dbReference type="Pfam" id="PF00534"/>
    </source>
</evidence>
<reference evidence="6" key="1">
    <citation type="submission" date="2020-10" db="EMBL/GenBank/DDBJ databases">
        <authorList>
            <person name="Gilroy R."/>
        </authorList>
    </citation>
    <scope>NUCLEOTIDE SEQUENCE</scope>
    <source>
        <strain evidence="6">CHK157-1446</strain>
    </source>
</reference>
<comment type="caution">
    <text evidence="6">The sequence shown here is derived from an EMBL/GenBank/DDBJ whole genome shotgun (WGS) entry which is preliminary data.</text>
</comment>
<dbReference type="AlphaFoldDB" id="A0A9D1EMR6"/>
<dbReference type="InterPro" id="IPR050519">
    <property type="entry name" value="Glycosyltransf_28_UgtP"/>
</dbReference>
<proteinExistence type="inferred from homology"/>
<dbReference type="GO" id="GO:0016020">
    <property type="term" value="C:membrane"/>
    <property type="evidence" value="ECO:0007669"/>
    <property type="project" value="GOC"/>
</dbReference>
<keyword evidence="3" id="KW-0808">Transferase</keyword>
<dbReference type="PANTHER" id="PTHR43025">
    <property type="entry name" value="MONOGALACTOSYLDIACYLGLYCEROL SYNTHASE"/>
    <property type="match status" value="1"/>
</dbReference>
<protein>
    <submittedName>
        <fullName evidence="6">Glycosyltransferase</fullName>
    </submittedName>
</protein>
<dbReference type="GO" id="GO:0009247">
    <property type="term" value="P:glycolipid biosynthetic process"/>
    <property type="evidence" value="ECO:0007669"/>
    <property type="project" value="InterPro"/>
</dbReference>
<organism evidence="6 7">
    <name type="scientific">Candidatus Faeciplasma gallinarum</name>
    <dbReference type="NCBI Taxonomy" id="2840799"/>
    <lineage>
        <taxon>Bacteria</taxon>
        <taxon>Bacillati</taxon>
        <taxon>Bacillota</taxon>
        <taxon>Clostridia</taxon>
        <taxon>Eubacteriales</taxon>
        <taxon>Oscillospiraceae</taxon>
        <taxon>Oscillospiraceae incertae sedis</taxon>
        <taxon>Candidatus Faeciplasma</taxon>
    </lineage>
</organism>
<dbReference type="Proteomes" id="UP000823982">
    <property type="component" value="Unassembled WGS sequence"/>
</dbReference>
<name>A0A9D1EMR6_9FIRM</name>
<dbReference type="GO" id="GO:0016758">
    <property type="term" value="F:hexosyltransferase activity"/>
    <property type="evidence" value="ECO:0007669"/>
    <property type="project" value="InterPro"/>
</dbReference>
<dbReference type="EMBL" id="DVIR01000011">
    <property type="protein sequence ID" value="HIS24064.1"/>
    <property type="molecule type" value="Genomic_DNA"/>
</dbReference>
<dbReference type="SUPFAM" id="SSF53756">
    <property type="entry name" value="UDP-Glycosyltransferase/glycogen phosphorylase"/>
    <property type="match status" value="1"/>
</dbReference>
<evidence type="ECO:0000313" key="7">
    <source>
        <dbReference type="Proteomes" id="UP000823982"/>
    </source>
</evidence>
<evidence type="ECO:0000313" key="6">
    <source>
        <dbReference type="EMBL" id="HIS24064.1"/>
    </source>
</evidence>
<dbReference type="Gene3D" id="3.40.50.2000">
    <property type="entry name" value="Glycogen Phosphorylase B"/>
    <property type="match status" value="1"/>
</dbReference>
<dbReference type="Pfam" id="PF00534">
    <property type="entry name" value="Glycos_transf_1"/>
    <property type="match status" value="1"/>
</dbReference>
<gene>
    <name evidence="6" type="ORF">IAD01_01515</name>
</gene>
<evidence type="ECO:0000256" key="2">
    <source>
        <dbReference type="ARBA" id="ARBA00022676"/>
    </source>
</evidence>
<sequence length="370" mass="41014">MKAIILTCNTGQGHNSVSRAIEEAFAIHSEECSSVDSLSFISNRASSVISNWHTRLYRYLPKVFDFGYNIAENKPELFEDGSPIRKFLVSGADRLYDYIVGGGYDCVICPHVFSGLMMTQLRATHTDLDVKTCFIATDYTFTPITSEMRLDAYFVPSDDLIPAYEAVGIPKEKVYTITGIPVRRDFYSNYSKPEAKHMIGIDEGSKHVMMMFGSMGCGPMSRLTSELSKVLSPTDVLTVICGTNQMLRKLLDYQYRSTPNIRIAGFVSNIPVIMDSADLYITKPGGLSVSEARIKHLPMLLFNAVAGCEQTNLEFMVKKGAAVAANDESELAALCKELLGDDERLSAMARAFDDKNIAADEIYDILKKIS</sequence>
<comment type="similarity">
    <text evidence="1">Belongs to the glycosyltransferase 28 family.</text>
</comment>
<reference evidence="6" key="2">
    <citation type="journal article" date="2021" name="PeerJ">
        <title>Extensive microbial diversity within the chicken gut microbiome revealed by metagenomics and culture.</title>
        <authorList>
            <person name="Gilroy R."/>
            <person name="Ravi A."/>
            <person name="Getino M."/>
            <person name="Pursley I."/>
            <person name="Horton D.L."/>
            <person name="Alikhan N.F."/>
            <person name="Baker D."/>
            <person name="Gharbi K."/>
            <person name="Hall N."/>
            <person name="Watson M."/>
            <person name="Adriaenssens E.M."/>
            <person name="Foster-Nyarko E."/>
            <person name="Jarju S."/>
            <person name="Secka A."/>
            <person name="Antonio M."/>
            <person name="Oren A."/>
            <person name="Chaudhuri R.R."/>
            <person name="La Ragione R."/>
            <person name="Hildebrand F."/>
            <person name="Pallen M.J."/>
        </authorList>
    </citation>
    <scope>NUCLEOTIDE SEQUENCE</scope>
    <source>
        <strain evidence="6">CHK157-1446</strain>
    </source>
</reference>
<dbReference type="InterPro" id="IPR001296">
    <property type="entry name" value="Glyco_trans_1"/>
</dbReference>
<evidence type="ECO:0000259" key="5">
    <source>
        <dbReference type="Pfam" id="PF06925"/>
    </source>
</evidence>
<dbReference type="InterPro" id="IPR009695">
    <property type="entry name" value="Diacylglyc_glucosyltr_N"/>
</dbReference>